<dbReference type="EC" id="2.7.7.65" evidence="1"/>
<dbReference type="AlphaFoldDB" id="C0QHN1"/>
<dbReference type="InterPro" id="IPR050469">
    <property type="entry name" value="Diguanylate_Cyclase"/>
</dbReference>
<dbReference type="FunFam" id="3.30.70.270:FF:000001">
    <property type="entry name" value="Diguanylate cyclase domain protein"/>
    <property type="match status" value="1"/>
</dbReference>
<dbReference type="PANTHER" id="PTHR45138">
    <property type="entry name" value="REGULATORY COMPONENTS OF SENSORY TRANSDUCTION SYSTEM"/>
    <property type="match status" value="1"/>
</dbReference>
<comment type="catalytic activity">
    <reaction evidence="2">
        <text>2 GTP = 3',3'-c-di-GMP + 2 diphosphate</text>
        <dbReference type="Rhea" id="RHEA:24898"/>
        <dbReference type="ChEBI" id="CHEBI:33019"/>
        <dbReference type="ChEBI" id="CHEBI:37565"/>
        <dbReference type="ChEBI" id="CHEBI:58805"/>
        <dbReference type="EC" id="2.7.7.65"/>
    </reaction>
</comment>
<dbReference type="NCBIfam" id="TIGR00254">
    <property type="entry name" value="GGDEF"/>
    <property type="match status" value="1"/>
</dbReference>
<evidence type="ECO:0000313" key="4">
    <source>
        <dbReference type="EMBL" id="ACN13589.1"/>
    </source>
</evidence>
<dbReference type="GO" id="GO:0005886">
    <property type="term" value="C:plasma membrane"/>
    <property type="evidence" value="ECO:0007669"/>
    <property type="project" value="TreeGrafter"/>
</dbReference>
<dbReference type="InterPro" id="IPR000160">
    <property type="entry name" value="GGDEF_dom"/>
</dbReference>
<evidence type="ECO:0000313" key="5">
    <source>
        <dbReference type="Proteomes" id="UP000000442"/>
    </source>
</evidence>
<reference evidence="4 5" key="1">
    <citation type="journal article" date="2009" name="Environ. Microbiol.">
        <title>Genome sequence of Desulfobacterium autotrophicum HRM2, a marine sulfate reducer oxidizing organic carbon completely to carbon dioxide.</title>
        <authorList>
            <person name="Strittmatter A.W."/>
            <person name="Liesegang H."/>
            <person name="Rabus R."/>
            <person name="Decker I."/>
            <person name="Amann J."/>
            <person name="Andres S."/>
            <person name="Henne A."/>
            <person name="Fricke W.F."/>
            <person name="Martinez-Arias R."/>
            <person name="Bartels D."/>
            <person name="Goesmann A."/>
            <person name="Krause L."/>
            <person name="Puehler A."/>
            <person name="Klenk H.P."/>
            <person name="Richter M."/>
            <person name="Schuler M."/>
            <person name="Gloeckner F.O."/>
            <person name="Meyerdierks A."/>
            <person name="Gottschalk G."/>
            <person name="Amann R."/>
        </authorList>
    </citation>
    <scope>NUCLEOTIDE SEQUENCE [LARGE SCALE GENOMIC DNA]</scope>
    <source>
        <strain evidence="5">ATCC 43914 / DSM 3382 / HRM2</strain>
    </source>
</reference>
<dbReference type="GO" id="GO:1902201">
    <property type="term" value="P:negative regulation of bacterial-type flagellum-dependent cell motility"/>
    <property type="evidence" value="ECO:0007669"/>
    <property type="project" value="TreeGrafter"/>
</dbReference>
<dbReference type="HOGENOM" id="CLU_782385_0_0_7"/>
<dbReference type="Proteomes" id="UP000000442">
    <property type="component" value="Chromosome"/>
</dbReference>
<dbReference type="SMART" id="SM00267">
    <property type="entry name" value="GGDEF"/>
    <property type="match status" value="1"/>
</dbReference>
<dbReference type="KEGG" id="dat:HRM2_04750"/>
<evidence type="ECO:0000256" key="1">
    <source>
        <dbReference type="ARBA" id="ARBA00012528"/>
    </source>
</evidence>
<name>C0QHN1_DESAH</name>
<accession>C0QHN1</accession>
<dbReference type="STRING" id="177437.HRM2_04750"/>
<keyword evidence="5" id="KW-1185">Reference proteome</keyword>
<evidence type="ECO:0000259" key="3">
    <source>
        <dbReference type="PROSITE" id="PS50887"/>
    </source>
</evidence>
<dbReference type="Pfam" id="PF00990">
    <property type="entry name" value="GGDEF"/>
    <property type="match status" value="1"/>
</dbReference>
<protein>
    <recommendedName>
        <fullName evidence="1">diguanylate cyclase</fullName>
        <ecNumber evidence="1">2.7.7.65</ecNumber>
    </recommendedName>
</protein>
<proteinExistence type="predicted"/>
<dbReference type="GO" id="GO:0043709">
    <property type="term" value="P:cell adhesion involved in single-species biofilm formation"/>
    <property type="evidence" value="ECO:0007669"/>
    <property type="project" value="TreeGrafter"/>
</dbReference>
<gene>
    <name evidence="4" type="ordered locus">HRM2_04750</name>
</gene>
<dbReference type="PROSITE" id="PS50887">
    <property type="entry name" value="GGDEF"/>
    <property type="match status" value="1"/>
</dbReference>
<dbReference type="CDD" id="cd01949">
    <property type="entry name" value="GGDEF"/>
    <property type="match status" value="1"/>
</dbReference>
<dbReference type="SUPFAM" id="SSF55073">
    <property type="entry name" value="Nucleotide cyclase"/>
    <property type="match status" value="1"/>
</dbReference>
<dbReference type="GO" id="GO:0052621">
    <property type="term" value="F:diguanylate cyclase activity"/>
    <property type="evidence" value="ECO:0007669"/>
    <property type="project" value="UniProtKB-EC"/>
</dbReference>
<dbReference type="OrthoDB" id="5429942at2"/>
<dbReference type="PANTHER" id="PTHR45138:SF9">
    <property type="entry name" value="DIGUANYLATE CYCLASE DGCM-RELATED"/>
    <property type="match status" value="1"/>
</dbReference>
<dbReference type="InterPro" id="IPR043128">
    <property type="entry name" value="Rev_trsase/Diguanyl_cyclase"/>
</dbReference>
<dbReference type="InterPro" id="IPR029787">
    <property type="entry name" value="Nucleotide_cyclase"/>
</dbReference>
<evidence type="ECO:0000256" key="2">
    <source>
        <dbReference type="ARBA" id="ARBA00034247"/>
    </source>
</evidence>
<dbReference type="EMBL" id="CP001087">
    <property type="protein sequence ID" value="ACN13589.1"/>
    <property type="molecule type" value="Genomic_DNA"/>
</dbReference>
<feature type="domain" description="GGDEF" evidence="3">
    <location>
        <begin position="209"/>
        <end position="341"/>
    </location>
</feature>
<dbReference type="eggNOG" id="COG3706">
    <property type="taxonomic scope" value="Bacteria"/>
</dbReference>
<sequence length="354" mass="40435">MKGSLNRLSNKVSAVFSTLFSAAGRQSDHRRLTQYIVTLNQKQNPREIISEVSLCFKDILNYRLFAFVIRTDRGIDVWLDPRMYKKSLESVIINDFDITDNSNINYLNHTFHPDDKESECSLKNLTSYDLIEENCRAKIYMLPNQTLLNYHDEIVNIILKSTGIAISRQMNIARLTDAASLDPLTGCYNRREFQNQIQRSVSDATRHKKPLSIFMFDIDHFKRVNDTHGHPAGDEVLKEISRLVADNIRRGDTLARYGGEEFIAILPETAKHKAIELADRLRLKIQSKEIKTDSGNIKVTASFGIAELHPHADSSRLVKDADEMLYKSKLSGRNRVMPGLIKIAPPKKAVKIRH</sequence>
<dbReference type="RefSeq" id="WP_012662838.1">
    <property type="nucleotide sequence ID" value="NC_012108.1"/>
</dbReference>
<dbReference type="Gene3D" id="3.30.70.270">
    <property type="match status" value="1"/>
</dbReference>
<organism evidence="4 5">
    <name type="scientific">Desulforapulum autotrophicum (strain ATCC 43914 / DSM 3382 / VKM B-1955 / HRM2)</name>
    <name type="common">Desulfobacterium autotrophicum</name>
    <dbReference type="NCBI Taxonomy" id="177437"/>
    <lineage>
        <taxon>Bacteria</taxon>
        <taxon>Pseudomonadati</taxon>
        <taxon>Thermodesulfobacteriota</taxon>
        <taxon>Desulfobacteria</taxon>
        <taxon>Desulfobacterales</taxon>
        <taxon>Desulfobacteraceae</taxon>
        <taxon>Desulforapulum</taxon>
    </lineage>
</organism>